<evidence type="ECO:0000256" key="1">
    <source>
        <dbReference type="ARBA" id="ARBA00004496"/>
    </source>
</evidence>
<evidence type="ECO:0000256" key="7">
    <source>
        <dbReference type="ARBA" id="ARBA00022842"/>
    </source>
</evidence>
<dbReference type="GO" id="GO:0035870">
    <property type="term" value="F:dITP diphosphatase activity"/>
    <property type="evidence" value="ECO:0007669"/>
    <property type="project" value="UniProtKB-UniRule"/>
</dbReference>
<comment type="catalytic activity">
    <reaction evidence="12">
        <text>N(6)-hydroxy-dATP + H2O = N(6)-hydroxy-dAMP + diphosphate + H(+)</text>
        <dbReference type="Rhea" id="RHEA:83971"/>
        <dbReference type="ChEBI" id="CHEBI:15377"/>
        <dbReference type="ChEBI" id="CHEBI:15378"/>
        <dbReference type="ChEBI" id="CHEBI:33019"/>
        <dbReference type="ChEBI" id="CHEBI:233529"/>
        <dbReference type="ChEBI" id="CHEBI:233530"/>
    </reaction>
    <physiologicalReaction direction="left-to-right" evidence="12">
        <dbReference type="Rhea" id="RHEA:83972"/>
    </physiologicalReaction>
</comment>
<dbReference type="GO" id="GO:0009117">
    <property type="term" value="P:nucleotide metabolic process"/>
    <property type="evidence" value="ECO:0007669"/>
    <property type="project" value="UniProtKB-KW"/>
</dbReference>
<feature type="binding site" evidence="13">
    <location>
        <begin position="145"/>
        <end position="148"/>
    </location>
    <ligand>
        <name>ITP</name>
        <dbReference type="ChEBI" id="CHEBI:61402"/>
    </ligand>
</feature>
<evidence type="ECO:0000256" key="12">
    <source>
        <dbReference type="ARBA" id="ARBA00093271"/>
    </source>
</evidence>
<keyword evidence="8 13" id="KW-0546">Nucleotide metabolism</keyword>
<dbReference type="OrthoDB" id="6288734at2759"/>
<keyword evidence="6 13" id="KW-0378">Hydrolase</keyword>
<dbReference type="GO" id="GO:0036222">
    <property type="term" value="F:XTP diphosphatase activity"/>
    <property type="evidence" value="ECO:0007669"/>
    <property type="project" value="UniProtKB-UniRule"/>
</dbReference>
<gene>
    <name evidence="14" type="ORF">CYY_001087</name>
</gene>
<evidence type="ECO:0000313" key="14">
    <source>
        <dbReference type="EMBL" id="KAF2077624.1"/>
    </source>
</evidence>
<organism evidence="14 15">
    <name type="scientific">Polysphondylium violaceum</name>
    <dbReference type="NCBI Taxonomy" id="133409"/>
    <lineage>
        <taxon>Eukaryota</taxon>
        <taxon>Amoebozoa</taxon>
        <taxon>Evosea</taxon>
        <taxon>Eumycetozoa</taxon>
        <taxon>Dictyostelia</taxon>
        <taxon>Dictyosteliales</taxon>
        <taxon>Dictyosteliaceae</taxon>
        <taxon>Polysphondylium</taxon>
    </lineage>
</organism>
<evidence type="ECO:0000256" key="10">
    <source>
        <dbReference type="ARBA" id="ARBA00093218"/>
    </source>
</evidence>
<comment type="subunit">
    <text evidence="13">Homodimer.</text>
</comment>
<dbReference type="FunFam" id="3.90.950.10:FF:000003">
    <property type="entry name" value="Inosine triphosphate pyrophosphatase"/>
    <property type="match status" value="1"/>
</dbReference>
<reference evidence="14" key="1">
    <citation type="submission" date="2020-01" db="EMBL/GenBank/DDBJ databases">
        <title>Development of genomics and gene disruption for Polysphondylium violaceum indicates a role for the polyketide synthase stlB in stalk morphogenesis.</title>
        <authorList>
            <person name="Narita B."/>
            <person name="Kawabe Y."/>
            <person name="Kin K."/>
            <person name="Saito T."/>
            <person name="Gibbs R."/>
            <person name="Kuspa A."/>
            <person name="Muzny D."/>
            <person name="Queller D."/>
            <person name="Richards S."/>
            <person name="Strassman J."/>
            <person name="Sucgang R."/>
            <person name="Worley K."/>
            <person name="Schaap P."/>
        </authorList>
    </citation>
    <scope>NUCLEOTIDE SEQUENCE</scope>
    <source>
        <strain evidence="14">QSvi11</strain>
    </source>
</reference>
<evidence type="ECO:0000256" key="5">
    <source>
        <dbReference type="ARBA" id="ARBA00022741"/>
    </source>
</evidence>
<dbReference type="GO" id="GO:0009204">
    <property type="term" value="P:deoxyribonucleoside triphosphate catabolic process"/>
    <property type="evidence" value="ECO:0007669"/>
    <property type="project" value="UniProtKB-UniRule"/>
</dbReference>
<name>A0A8J4VAY0_9MYCE</name>
<feature type="binding site" evidence="13">
    <location>
        <begin position="12"/>
        <end position="17"/>
    </location>
    <ligand>
        <name>ITP</name>
        <dbReference type="ChEBI" id="CHEBI:61402"/>
    </ligand>
</feature>
<comment type="similarity">
    <text evidence="2 13">Belongs to the HAM1 NTPase family.</text>
</comment>
<keyword evidence="13" id="KW-0464">Manganese</keyword>
<dbReference type="Pfam" id="PF01725">
    <property type="entry name" value="Ham1p_like"/>
    <property type="match status" value="1"/>
</dbReference>
<dbReference type="GO" id="GO:0000166">
    <property type="term" value="F:nucleotide binding"/>
    <property type="evidence" value="ECO:0007669"/>
    <property type="project" value="UniProtKB-KW"/>
</dbReference>
<dbReference type="AlphaFoldDB" id="A0A8J4VAY0"/>
<evidence type="ECO:0000256" key="6">
    <source>
        <dbReference type="ARBA" id="ARBA00022801"/>
    </source>
</evidence>
<dbReference type="CDD" id="cd00515">
    <property type="entry name" value="HAM1"/>
    <property type="match status" value="1"/>
</dbReference>
<comment type="catalytic activity">
    <reaction evidence="13">
        <text>XTP + H2O = XMP + diphosphate + H(+)</text>
        <dbReference type="Rhea" id="RHEA:28610"/>
        <dbReference type="ChEBI" id="CHEBI:15377"/>
        <dbReference type="ChEBI" id="CHEBI:15378"/>
        <dbReference type="ChEBI" id="CHEBI:33019"/>
        <dbReference type="ChEBI" id="CHEBI:57464"/>
        <dbReference type="ChEBI" id="CHEBI:61314"/>
        <dbReference type="EC" id="3.6.1.66"/>
    </reaction>
</comment>
<feature type="binding site" evidence="13">
    <location>
        <begin position="69"/>
        <end position="70"/>
    </location>
    <ligand>
        <name>ITP</name>
        <dbReference type="ChEBI" id="CHEBI:61402"/>
    </ligand>
</feature>
<dbReference type="InterPro" id="IPR029001">
    <property type="entry name" value="ITPase-like_fam"/>
</dbReference>
<keyword evidence="5 13" id="KW-0547">Nucleotide-binding</keyword>
<comment type="function">
    <text evidence="9">Pyrophosphatase that hydrolyzes the non-canonical purine nucleotides inosine triphosphate (ITP), deoxyinosine triphosphate (dITP) as well as 2'-deoxy-N-6-hydroxylaminopurine triphosphate (dHAPTP) and xanthosine 5'-triphosphate (XTP) to their respective monophosphate derivatives. The enzyme does not distinguish between the deoxy- and ribose forms. Probably excludes non-canonical purines from RNA and DNA precursor pools, thus preventing their incorporation into RNA and DNA and avoiding chromosomal lesions.</text>
</comment>
<comment type="subcellular location">
    <subcellularLocation>
        <location evidence="1 13">Cytoplasm</location>
    </subcellularLocation>
</comment>
<evidence type="ECO:0000256" key="2">
    <source>
        <dbReference type="ARBA" id="ARBA00008023"/>
    </source>
</evidence>
<dbReference type="InterPro" id="IPR027502">
    <property type="entry name" value="ITPase"/>
</dbReference>
<dbReference type="EMBL" id="AJWJ01000024">
    <property type="protein sequence ID" value="KAF2077624.1"/>
    <property type="molecule type" value="Genomic_DNA"/>
</dbReference>
<dbReference type="InterPro" id="IPR002637">
    <property type="entry name" value="RdgB/HAM1"/>
</dbReference>
<feature type="binding site" evidence="13">
    <location>
        <position position="69"/>
    </location>
    <ligand>
        <name>Mg(2+)</name>
        <dbReference type="ChEBI" id="CHEBI:18420"/>
    </ligand>
</feature>
<sequence>MSNITKKIVFVTGNPKKLEETLAILGNTFPIESKKVDLPELQGDSPGDISREKCRIAAKEVNGPVLIEDTCLCFNAMKGLPGPYIKWFLDRLQPEGLHKMLEPWEDKSAYALCNFAYSEGPDHEPIVFEGRTEGIIVSPRGPRNFGWDPVFQPDGFEQTYAEMDKSIKHTISHRTRSLAKVKEFLRSKGYEQTPSSN</sequence>
<feature type="binding site" evidence="13">
    <location>
        <position position="168"/>
    </location>
    <ligand>
        <name>ITP</name>
        <dbReference type="ChEBI" id="CHEBI:61402"/>
    </ligand>
</feature>
<dbReference type="GO" id="GO:0036220">
    <property type="term" value="F:ITP diphosphatase activity"/>
    <property type="evidence" value="ECO:0007669"/>
    <property type="project" value="UniProtKB-UniRule"/>
</dbReference>
<comment type="caution">
    <text evidence="14">The sequence shown here is derived from an EMBL/GenBank/DDBJ whole genome shotgun (WGS) entry which is preliminary data.</text>
</comment>
<dbReference type="PANTHER" id="PTHR11067">
    <property type="entry name" value="INOSINE TRIPHOSPHATE PYROPHOSPHATASE/HAM1 PROTEIN"/>
    <property type="match status" value="1"/>
</dbReference>
<feature type="binding site" evidence="13">
    <location>
        <begin position="173"/>
        <end position="174"/>
    </location>
    <ligand>
        <name>ITP</name>
        <dbReference type="ChEBI" id="CHEBI:61402"/>
    </ligand>
</feature>
<dbReference type="EC" id="3.6.1.66" evidence="13"/>
<dbReference type="GO" id="GO:0005737">
    <property type="term" value="C:cytoplasm"/>
    <property type="evidence" value="ECO:0007669"/>
    <property type="project" value="UniProtKB-SubCell"/>
</dbReference>
<keyword evidence="15" id="KW-1185">Reference proteome</keyword>
<evidence type="ECO:0000256" key="8">
    <source>
        <dbReference type="ARBA" id="ARBA00023080"/>
    </source>
</evidence>
<dbReference type="HAMAP" id="MF_03148">
    <property type="entry name" value="HAM1_NTPase"/>
    <property type="match status" value="1"/>
</dbReference>
<dbReference type="SUPFAM" id="SSF52972">
    <property type="entry name" value="ITPase-like"/>
    <property type="match status" value="1"/>
</dbReference>
<dbReference type="GO" id="GO:0046872">
    <property type="term" value="F:metal ion binding"/>
    <property type="evidence" value="ECO:0007669"/>
    <property type="project" value="UniProtKB-KW"/>
</dbReference>
<comment type="function">
    <text evidence="13">Pyrophosphatase that hydrolyzes non-canonical purine nucleotides such as inosine triphosphate (ITP), deoxyinosine triphosphate (dITP) or xanthosine 5'-triphosphate (XTP) to their respective monophosphate derivatives. The enzyme does not distinguish between the deoxy- and ribose forms. Probably excludes non-canonical purines from RNA and DNA precursor pools, thus preventing their incorporation into RNA and DNA and avoiding chromosomal lesions.</text>
</comment>
<dbReference type="PANTHER" id="PTHR11067:SF9">
    <property type="entry name" value="INOSINE TRIPHOSPHATE PYROPHOSPHATASE"/>
    <property type="match status" value="1"/>
</dbReference>
<dbReference type="Proteomes" id="UP000695562">
    <property type="component" value="Unassembled WGS sequence"/>
</dbReference>
<comment type="cofactor">
    <cofactor evidence="13">
        <name>Mg(2+)</name>
        <dbReference type="ChEBI" id="CHEBI:18420"/>
    </cofactor>
    <cofactor evidence="13">
        <name>Mn(2+)</name>
        <dbReference type="ChEBI" id="CHEBI:29035"/>
    </cofactor>
    <text evidence="13">Binds 1 divalent metal cation per subunit; can use either Mg(2+) or Mn(2+).</text>
</comment>
<comment type="catalytic activity">
    <reaction evidence="10">
        <text>ITP + H2O = IMP + diphosphate + H(+)</text>
        <dbReference type="Rhea" id="RHEA:29399"/>
        <dbReference type="ChEBI" id="CHEBI:15377"/>
        <dbReference type="ChEBI" id="CHEBI:15378"/>
        <dbReference type="ChEBI" id="CHEBI:33019"/>
        <dbReference type="ChEBI" id="CHEBI:58053"/>
        <dbReference type="ChEBI" id="CHEBI:61402"/>
        <dbReference type="EC" id="3.6.1.66"/>
    </reaction>
    <physiologicalReaction direction="left-to-right" evidence="10">
        <dbReference type="Rhea" id="RHEA:29400"/>
    </physiologicalReaction>
</comment>
<keyword evidence="3 13" id="KW-0963">Cytoplasm</keyword>
<evidence type="ECO:0000256" key="13">
    <source>
        <dbReference type="HAMAP-Rule" id="MF_03148"/>
    </source>
</evidence>
<protein>
    <recommendedName>
        <fullName evidence="13">Inosine triphosphate pyrophosphatase</fullName>
        <shortName evidence="13">ITPase</shortName>
        <shortName evidence="13">Inosine triphosphatase</shortName>
        <ecNumber evidence="13">3.6.1.66</ecNumber>
    </recommendedName>
    <alternativeName>
        <fullName evidence="13">Non-canonical purine NTP pyrophosphatase</fullName>
    </alternativeName>
    <alternativeName>
        <fullName evidence="13">Non-standard purine NTP pyrophosphatase</fullName>
    </alternativeName>
    <alternativeName>
        <fullName evidence="13">Nucleoside-triphosphate diphosphatase</fullName>
    </alternativeName>
    <alternativeName>
        <fullName evidence="13">Nucleoside-triphosphate pyrophosphatase</fullName>
        <shortName evidence="13">NTPase</shortName>
    </alternativeName>
    <alternativeName>
        <fullName evidence="13">XTP/dITP diphosphatase</fullName>
    </alternativeName>
</protein>
<keyword evidence="7 13" id="KW-0460">Magnesium</keyword>
<accession>A0A8J4VAY0</accession>
<proteinExistence type="inferred from homology"/>
<evidence type="ECO:0000256" key="4">
    <source>
        <dbReference type="ARBA" id="ARBA00022723"/>
    </source>
</evidence>
<feature type="binding site" evidence="13">
    <location>
        <position position="53"/>
    </location>
    <ligand>
        <name>ITP</name>
        <dbReference type="ChEBI" id="CHEBI:61402"/>
    </ligand>
</feature>
<feature type="binding site" evidence="13">
    <location>
        <position position="40"/>
    </location>
    <ligand>
        <name>Mg(2+)</name>
        <dbReference type="ChEBI" id="CHEBI:18420"/>
    </ligand>
</feature>
<comment type="catalytic activity">
    <reaction evidence="11">
        <text>dITP + H2O = dIMP + diphosphate + H(+)</text>
        <dbReference type="Rhea" id="RHEA:28342"/>
        <dbReference type="ChEBI" id="CHEBI:15377"/>
        <dbReference type="ChEBI" id="CHEBI:15378"/>
        <dbReference type="ChEBI" id="CHEBI:33019"/>
        <dbReference type="ChEBI" id="CHEBI:61194"/>
        <dbReference type="ChEBI" id="CHEBI:61382"/>
        <dbReference type="EC" id="3.6.1.66"/>
    </reaction>
    <physiologicalReaction direction="left-to-right" evidence="11">
        <dbReference type="Rhea" id="RHEA:28343"/>
    </physiologicalReaction>
</comment>
<evidence type="ECO:0000256" key="11">
    <source>
        <dbReference type="ARBA" id="ARBA00093255"/>
    </source>
</evidence>
<evidence type="ECO:0000256" key="3">
    <source>
        <dbReference type="ARBA" id="ARBA00022490"/>
    </source>
</evidence>
<dbReference type="Gene3D" id="3.90.950.10">
    <property type="match status" value="1"/>
</dbReference>
<keyword evidence="4 13" id="KW-0479">Metal-binding</keyword>
<evidence type="ECO:0000313" key="15">
    <source>
        <dbReference type="Proteomes" id="UP000695562"/>
    </source>
</evidence>
<evidence type="ECO:0000256" key="9">
    <source>
        <dbReference type="ARBA" id="ARBA00054940"/>
    </source>
</evidence>